<dbReference type="InterPro" id="IPR026881">
    <property type="entry name" value="WYL_dom"/>
</dbReference>
<dbReference type="InterPro" id="IPR036388">
    <property type="entry name" value="WH-like_DNA-bd_sf"/>
</dbReference>
<dbReference type="PROSITE" id="PS51000">
    <property type="entry name" value="HTH_DEOR_2"/>
    <property type="match status" value="1"/>
</dbReference>
<dbReference type="InterPro" id="IPR036390">
    <property type="entry name" value="WH_DNA-bd_sf"/>
</dbReference>
<organism evidence="4 5">
    <name type="scientific">Buttiauxella agrestis ATCC 33320</name>
    <dbReference type="NCBI Taxonomy" id="1006004"/>
    <lineage>
        <taxon>Bacteria</taxon>
        <taxon>Pseudomonadati</taxon>
        <taxon>Pseudomonadota</taxon>
        <taxon>Gammaproteobacteria</taxon>
        <taxon>Enterobacterales</taxon>
        <taxon>Enterobacteriaceae</taxon>
        <taxon>Buttiauxella</taxon>
    </lineage>
</organism>
<dbReference type="SUPFAM" id="SSF46785">
    <property type="entry name" value="Winged helix' DNA-binding domain"/>
    <property type="match status" value="1"/>
</dbReference>
<dbReference type="Gene3D" id="1.10.10.10">
    <property type="entry name" value="Winged helix-like DNA-binding domain superfamily/Winged helix DNA-binding domain"/>
    <property type="match status" value="1"/>
</dbReference>
<dbReference type="EMBL" id="JMPI01000020">
    <property type="protein sequence ID" value="KFC83352.1"/>
    <property type="molecule type" value="Genomic_DNA"/>
</dbReference>
<keyword evidence="5" id="KW-1185">Reference proteome</keyword>
<dbReference type="eggNOG" id="COG2378">
    <property type="taxonomic scope" value="Bacteria"/>
</dbReference>
<sequence length="239" mass="27083">MSRRADRLFQIVQILRGRRLSTAAMLAERLEVSERTIYRDIRDLSLSGVPVEGEAGCGYRLLPGYDLPPLMFTPGEVEALVAAIRLVQTWSGETLAQNAGTAEEKLLGILTPQRRAVAERCRIISPDFNKYPQVKIWFDVFHAAIGKLQVVNLSYRDEKGNASSRKVHPLGLTFWGEVWLLVAWCETREDYRSFRLDRCLSVTLTGEYFAERPDRSLADFINLQHSEGCLPDTKKPIGK</sequence>
<dbReference type="InterPro" id="IPR001034">
    <property type="entry name" value="DeoR_HTH"/>
</dbReference>
<dbReference type="Proteomes" id="UP000028653">
    <property type="component" value="Unassembled WGS sequence"/>
</dbReference>
<dbReference type="RefSeq" id="WP_051873631.1">
    <property type="nucleotide sequence ID" value="NZ_JMPI01000020.1"/>
</dbReference>
<feature type="domain" description="HTH deoR-type" evidence="3">
    <location>
        <begin position="4"/>
        <end position="59"/>
    </location>
</feature>
<dbReference type="PANTHER" id="PTHR34580:SF3">
    <property type="entry name" value="PROTEIN PAFB"/>
    <property type="match status" value="1"/>
</dbReference>
<dbReference type="PANTHER" id="PTHR34580">
    <property type="match status" value="1"/>
</dbReference>
<dbReference type="STRING" id="1006004.GBAG_0791"/>
<comment type="caution">
    <text evidence="4">The sequence shown here is derived from an EMBL/GenBank/DDBJ whole genome shotgun (WGS) entry which is preliminary data.</text>
</comment>
<dbReference type="Pfam" id="PF13280">
    <property type="entry name" value="WYL"/>
    <property type="match status" value="1"/>
</dbReference>
<dbReference type="OrthoDB" id="9807255at2"/>
<reference evidence="4 5" key="1">
    <citation type="submission" date="2014-05" db="EMBL/GenBank/DDBJ databases">
        <title>ATOL: Assembling a taxonomically balanced genome-scale reconstruction of the evolutionary history of the Enterobacteriaceae.</title>
        <authorList>
            <person name="Plunkett G.III."/>
            <person name="Neeno-Eckwall E.C."/>
            <person name="Glasner J.D."/>
            <person name="Perna N.T."/>
        </authorList>
    </citation>
    <scope>NUCLEOTIDE SEQUENCE [LARGE SCALE GENOMIC DNA]</scope>
    <source>
        <strain evidence="4 5">ATCC 33320</strain>
    </source>
</reference>
<name>A0A085GI07_9ENTR</name>
<protein>
    <submittedName>
        <fullName evidence="4">DeoR family transcriptional regulator</fullName>
    </submittedName>
</protein>
<evidence type="ECO:0000313" key="4">
    <source>
        <dbReference type="EMBL" id="KFC83352.1"/>
    </source>
</evidence>
<evidence type="ECO:0000313" key="5">
    <source>
        <dbReference type="Proteomes" id="UP000028653"/>
    </source>
</evidence>
<dbReference type="Pfam" id="PF08279">
    <property type="entry name" value="HTH_11"/>
    <property type="match status" value="1"/>
</dbReference>
<evidence type="ECO:0000259" key="3">
    <source>
        <dbReference type="PROSITE" id="PS51000"/>
    </source>
</evidence>
<evidence type="ECO:0000256" key="1">
    <source>
        <dbReference type="ARBA" id="ARBA00023015"/>
    </source>
</evidence>
<evidence type="ECO:0000256" key="2">
    <source>
        <dbReference type="ARBA" id="ARBA00023163"/>
    </source>
</evidence>
<dbReference type="PROSITE" id="PS52050">
    <property type="entry name" value="WYL"/>
    <property type="match status" value="1"/>
</dbReference>
<gene>
    <name evidence="4" type="ORF">GBAG_0791</name>
</gene>
<proteinExistence type="predicted"/>
<keyword evidence="1" id="KW-0805">Transcription regulation</keyword>
<keyword evidence="2" id="KW-0804">Transcription</keyword>
<dbReference type="AlphaFoldDB" id="A0A085GI07"/>
<dbReference type="InterPro" id="IPR051534">
    <property type="entry name" value="CBASS_pafABC_assoc_protein"/>
</dbReference>
<accession>A0A085GI07</accession>
<dbReference type="GO" id="GO:0003700">
    <property type="term" value="F:DNA-binding transcription factor activity"/>
    <property type="evidence" value="ECO:0007669"/>
    <property type="project" value="InterPro"/>
</dbReference>
<dbReference type="InterPro" id="IPR013196">
    <property type="entry name" value="HTH_11"/>
</dbReference>